<organism evidence="1 2">
    <name type="scientific">Xenotaenia resolanae</name>
    <dbReference type="NCBI Taxonomy" id="208358"/>
    <lineage>
        <taxon>Eukaryota</taxon>
        <taxon>Metazoa</taxon>
        <taxon>Chordata</taxon>
        <taxon>Craniata</taxon>
        <taxon>Vertebrata</taxon>
        <taxon>Euteleostomi</taxon>
        <taxon>Actinopterygii</taxon>
        <taxon>Neopterygii</taxon>
        <taxon>Teleostei</taxon>
        <taxon>Neoteleostei</taxon>
        <taxon>Acanthomorphata</taxon>
        <taxon>Ovalentaria</taxon>
        <taxon>Atherinomorphae</taxon>
        <taxon>Cyprinodontiformes</taxon>
        <taxon>Goodeidae</taxon>
        <taxon>Xenotaenia</taxon>
    </lineage>
</organism>
<dbReference type="PANTHER" id="PTHR47526:SF3">
    <property type="entry name" value="PHD-TYPE DOMAIN-CONTAINING PROTEIN"/>
    <property type="match status" value="1"/>
</dbReference>
<sequence length="115" mass="13372">MDREQSNSQILYRNKLNSVSRQRHLEKKIRSVNGLDPYAHSEWSSGLHKLPELMFPGVFGYLVCGVSAYTHEQLQNYKSLEAHLQFTNGRVQDLQIYRVNHINTVVLTKLRADNM</sequence>
<comment type="caution">
    <text evidence="1">The sequence shown here is derived from an EMBL/GenBank/DDBJ whole genome shotgun (WGS) entry which is preliminary data.</text>
</comment>
<accession>A0ABV0X780</accession>
<gene>
    <name evidence="1" type="ORF">XENORESO_002537</name>
</gene>
<name>A0ABV0X780_9TELE</name>
<protein>
    <submittedName>
        <fullName evidence="1">Uncharacterized protein</fullName>
    </submittedName>
</protein>
<dbReference type="PANTHER" id="PTHR47526">
    <property type="entry name" value="ATP-DEPENDENT DNA HELICASE"/>
    <property type="match status" value="1"/>
</dbReference>
<reference evidence="1 2" key="1">
    <citation type="submission" date="2021-06" db="EMBL/GenBank/DDBJ databases">
        <authorList>
            <person name="Palmer J.M."/>
        </authorList>
    </citation>
    <scope>NUCLEOTIDE SEQUENCE [LARGE SCALE GENOMIC DNA]</scope>
    <source>
        <strain evidence="1 2">XR_2019</strain>
        <tissue evidence="1">Muscle</tissue>
    </source>
</reference>
<evidence type="ECO:0000313" key="1">
    <source>
        <dbReference type="EMBL" id="MEQ2277441.1"/>
    </source>
</evidence>
<dbReference type="Proteomes" id="UP001444071">
    <property type="component" value="Unassembled WGS sequence"/>
</dbReference>
<proteinExistence type="predicted"/>
<evidence type="ECO:0000313" key="2">
    <source>
        <dbReference type="Proteomes" id="UP001444071"/>
    </source>
</evidence>
<dbReference type="EMBL" id="JAHRIM010091549">
    <property type="protein sequence ID" value="MEQ2277441.1"/>
    <property type="molecule type" value="Genomic_DNA"/>
</dbReference>
<keyword evidence="2" id="KW-1185">Reference proteome</keyword>